<dbReference type="SUPFAM" id="SSF55681">
    <property type="entry name" value="Class II aaRS and biotin synthetases"/>
    <property type="match status" value="1"/>
</dbReference>
<keyword evidence="3" id="KW-0067">ATP-binding</keyword>
<dbReference type="EMBL" id="PKPP01001383">
    <property type="protein sequence ID" value="PWA83162.1"/>
    <property type="molecule type" value="Genomic_DNA"/>
</dbReference>
<evidence type="ECO:0000256" key="1">
    <source>
        <dbReference type="ARBA" id="ARBA00022598"/>
    </source>
</evidence>
<dbReference type="PANTHER" id="PTHR22594:SF54">
    <property type="entry name" value="ASPARAGINE--TRNA LIGASE, CYTOPLASMIC 1-RELATED"/>
    <property type="match status" value="1"/>
</dbReference>
<dbReference type="GO" id="GO:0004816">
    <property type="term" value="F:asparagine-tRNA ligase activity"/>
    <property type="evidence" value="ECO:0007669"/>
    <property type="project" value="TreeGrafter"/>
</dbReference>
<dbReference type="Gene3D" id="3.30.930.10">
    <property type="entry name" value="Bira Bifunctional Protein, Domain 2"/>
    <property type="match status" value="1"/>
</dbReference>
<evidence type="ECO:0000313" key="7">
    <source>
        <dbReference type="EMBL" id="PWA83162.1"/>
    </source>
</evidence>
<keyword evidence="2" id="KW-0547">Nucleotide-binding</keyword>
<keyword evidence="5" id="KW-0030">Aminoacyl-tRNA synthetase</keyword>
<evidence type="ECO:0000256" key="5">
    <source>
        <dbReference type="ARBA" id="ARBA00023146"/>
    </source>
</evidence>
<dbReference type="GO" id="GO:0005739">
    <property type="term" value="C:mitochondrion"/>
    <property type="evidence" value="ECO:0007669"/>
    <property type="project" value="TreeGrafter"/>
</dbReference>
<comment type="caution">
    <text evidence="7">The sequence shown here is derived from an EMBL/GenBank/DDBJ whole genome shotgun (WGS) entry which is preliminary data.</text>
</comment>
<protein>
    <submittedName>
        <fullName evidence="7">Asparagine--tRNA ligase, cytoplasmic 1</fullName>
    </submittedName>
</protein>
<dbReference type="Proteomes" id="UP000245207">
    <property type="component" value="Unassembled WGS sequence"/>
</dbReference>
<reference evidence="7 8" key="1">
    <citation type="journal article" date="2018" name="Mol. Plant">
        <title>The genome of Artemisia annua provides insight into the evolution of Asteraceae family and artemisinin biosynthesis.</title>
        <authorList>
            <person name="Shen Q."/>
            <person name="Zhang L."/>
            <person name="Liao Z."/>
            <person name="Wang S."/>
            <person name="Yan T."/>
            <person name="Shi P."/>
            <person name="Liu M."/>
            <person name="Fu X."/>
            <person name="Pan Q."/>
            <person name="Wang Y."/>
            <person name="Lv Z."/>
            <person name="Lu X."/>
            <person name="Zhang F."/>
            <person name="Jiang W."/>
            <person name="Ma Y."/>
            <person name="Chen M."/>
            <person name="Hao X."/>
            <person name="Li L."/>
            <person name="Tang Y."/>
            <person name="Lv G."/>
            <person name="Zhou Y."/>
            <person name="Sun X."/>
            <person name="Brodelius P.E."/>
            <person name="Rose J.K.C."/>
            <person name="Tang K."/>
        </authorList>
    </citation>
    <scope>NUCLEOTIDE SEQUENCE [LARGE SCALE GENOMIC DNA]</scope>
    <source>
        <strain evidence="8">cv. Huhao1</strain>
        <tissue evidence="7">Leaf</tissue>
    </source>
</reference>
<accession>A0A2U1PBN1</accession>
<evidence type="ECO:0000256" key="2">
    <source>
        <dbReference type="ARBA" id="ARBA00022741"/>
    </source>
</evidence>
<gene>
    <name evidence="7" type="ORF">CTI12_AA170580</name>
</gene>
<dbReference type="OrthoDB" id="1931232at2759"/>
<evidence type="ECO:0000256" key="3">
    <source>
        <dbReference type="ARBA" id="ARBA00022840"/>
    </source>
</evidence>
<dbReference type="PANTHER" id="PTHR22594">
    <property type="entry name" value="ASPARTYL/LYSYL-TRNA SYNTHETASE"/>
    <property type="match status" value="1"/>
</dbReference>
<dbReference type="Pfam" id="PF00152">
    <property type="entry name" value="tRNA-synt_2"/>
    <property type="match status" value="1"/>
</dbReference>
<proteinExistence type="predicted"/>
<feature type="domain" description="Aminoacyl-tRNA synthetase class II (D/K/N)" evidence="6">
    <location>
        <begin position="74"/>
        <end position="144"/>
    </location>
</feature>
<keyword evidence="4" id="KW-0648">Protein biosynthesis</keyword>
<keyword evidence="1 7" id="KW-0436">Ligase</keyword>
<name>A0A2U1PBN1_ARTAN</name>
<evidence type="ECO:0000256" key="4">
    <source>
        <dbReference type="ARBA" id="ARBA00022917"/>
    </source>
</evidence>
<dbReference type="GO" id="GO:0005524">
    <property type="term" value="F:ATP binding"/>
    <property type="evidence" value="ECO:0007669"/>
    <property type="project" value="UniProtKB-KW"/>
</dbReference>
<dbReference type="InterPro" id="IPR045864">
    <property type="entry name" value="aa-tRNA-synth_II/BPL/LPL"/>
</dbReference>
<dbReference type="InterPro" id="IPR004364">
    <property type="entry name" value="Aa-tRNA-synt_II"/>
</dbReference>
<keyword evidence="8" id="KW-1185">Reference proteome</keyword>
<dbReference type="Gene3D" id="3.40.462.20">
    <property type="match status" value="1"/>
</dbReference>
<dbReference type="STRING" id="35608.A0A2U1PBN1"/>
<sequence>MFTINVLVKCNGYWNDEDPKLEKDYLNQSRVLYKFMTNYVSKNPRGAFLNYRDLDIGVMTGTDKNAYNSAKVEELIGGSQREEIYDVIKQRMLELGLPPEPYKWYLDLRRYGTVEHSGFGLDFERMVLFATGIDNIKDVIPFPRYHGRVDR</sequence>
<evidence type="ECO:0000313" key="8">
    <source>
        <dbReference type="Proteomes" id="UP000245207"/>
    </source>
</evidence>
<organism evidence="7 8">
    <name type="scientific">Artemisia annua</name>
    <name type="common">Sweet wormwood</name>
    <dbReference type="NCBI Taxonomy" id="35608"/>
    <lineage>
        <taxon>Eukaryota</taxon>
        <taxon>Viridiplantae</taxon>
        <taxon>Streptophyta</taxon>
        <taxon>Embryophyta</taxon>
        <taxon>Tracheophyta</taxon>
        <taxon>Spermatophyta</taxon>
        <taxon>Magnoliopsida</taxon>
        <taxon>eudicotyledons</taxon>
        <taxon>Gunneridae</taxon>
        <taxon>Pentapetalae</taxon>
        <taxon>asterids</taxon>
        <taxon>campanulids</taxon>
        <taxon>Asterales</taxon>
        <taxon>Asteraceae</taxon>
        <taxon>Asteroideae</taxon>
        <taxon>Anthemideae</taxon>
        <taxon>Artemisiinae</taxon>
        <taxon>Artemisia</taxon>
    </lineage>
</organism>
<dbReference type="AlphaFoldDB" id="A0A2U1PBN1"/>
<evidence type="ECO:0000259" key="6">
    <source>
        <dbReference type="Pfam" id="PF00152"/>
    </source>
</evidence>
<dbReference type="GO" id="GO:0006421">
    <property type="term" value="P:asparaginyl-tRNA aminoacylation"/>
    <property type="evidence" value="ECO:0007669"/>
    <property type="project" value="TreeGrafter"/>
</dbReference>